<dbReference type="InterPro" id="IPR055760">
    <property type="entry name" value="DUF7336"/>
</dbReference>
<evidence type="ECO:0000313" key="3">
    <source>
        <dbReference type="Proteomes" id="UP000461288"/>
    </source>
</evidence>
<comment type="caution">
    <text evidence="2">The sequence shown here is derived from an EMBL/GenBank/DDBJ whole genome shotgun (WGS) entry which is preliminary data.</text>
</comment>
<evidence type="ECO:0000259" key="1">
    <source>
        <dbReference type="Pfam" id="PF24024"/>
    </source>
</evidence>
<feature type="domain" description="DUF7336" evidence="1">
    <location>
        <begin position="4"/>
        <end position="67"/>
    </location>
</feature>
<gene>
    <name evidence="2" type="ORF">GO594_28740</name>
</gene>
<accession>A0A7X3KYA6</accession>
<name>A0A7X3KYA6_9GAMM</name>
<evidence type="ECO:0000313" key="2">
    <source>
        <dbReference type="EMBL" id="MWK59988.1"/>
    </source>
</evidence>
<dbReference type="AlphaFoldDB" id="A0A7X3KYA6"/>
<dbReference type="Pfam" id="PF24024">
    <property type="entry name" value="DUF7336"/>
    <property type="match status" value="1"/>
</dbReference>
<reference evidence="2 3" key="1">
    <citation type="submission" date="2019-12" db="EMBL/GenBank/DDBJ databases">
        <title>Draft genome sequence of Pseudomonas otitidis recovered from a chicken carcass.</title>
        <authorList>
            <person name="Vieira T.R."/>
            <person name="Oliviera E.F.C."/>
            <person name="Silva N.M.V."/>
            <person name="Sambrano G.E."/>
            <person name="Cibulski S.P."/>
            <person name="Cardoso M.R.I."/>
        </authorList>
    </citation>
    <scope>NUCLEOTIDE SEQUENCE [LARGE SCALE GENOMIC DNA]</scope>
    <source>
        <strain evidence="2 3">25_K</strain>
    </source>
</reference>
<dbReference type="RefSeq" id="WP_139131133.1">
    <property type="nucleotide sequence ID" value="NZ_JAODZP010000083.1"/>
</dbReference>
<organism evidence="2 3">
    <name type="scientific">Metapseudomonas otitidis</name>
    <dbReference type="NCBI Taxonomy" id="319939"/>
    <lineage>
        <taxon>Bacteria</taxon>
        <taxon>Pseudomonadati</taxon>
        <taxon>Pseudomonadota</taxon>
        <taxon>Gammaproteobacteria</taxon>
        <taxon>Pseudomonadales</taxon>
        <taxon>Pseudomonadaceae</taxon>
        <taxon>Metapseudomonas</taxon>
    </lineage>
</organism>
<sequence length="79" mass="9205">MKDVFILHHTYGDSNSESYKLLGVFRSRQKANSKIREYAKLPGFIDFPDGFTVTRYTLDESHWLDGFGSEKLDEIEDKN</sequence>
<proteinExistence type="predicted"/>
<dbReference type="Proteomes" id="UP000461288">
    <property type="component" value="Unassembled WGS sequence"/>
</dbReference>
<protein>
    <recommendedName>
        <fullName evidence="1">DUF7336 domain-containing protein</fullName>
    </recommendedName>
</protein>
<dbReference type="EMBL" id="WTFN01000137">
    <property type="protein sequence ID" value="MWK59988.1"/>
    <property type="molecule type" value="Genomic_DNA"/>
</dbReference>